<feature type="domain" description="Peptidase S1" evidence="6">
    <location>
        <begin position="961"/>
        <end position="1223"/>
    </location>
</feature>
<evidence type="ECO:0000313" key="8">
    <source>
        <dbReference type="EMBL" id="KAJ6221918.1"/>
    </source>
</evidence>
<feature type="disulfide bond" evidence="2">
    <location>
        <begin position="449"/>
        <end position="476"/>
    </location>
</feature>
<dbReference type="InterPro" id="IPR036179">
    <property type="entry name" value="Ig-like_dom_sf"/>
</dbReference>
<dbReference type="OMA" id="TIFECNA"/>
<dbReference type="PROSITE" id="PS00135">
    <property type="entry name" value="TRYPSIN_SER"/>
    <property type="match status" value="1"/>
</dbReference>
<accession>A0A9Q0RN07</accession>
<keyword evidence="1 2" id="KW-1015">Disulfide bond</keyword>
<feature type="domain" description="CUB" evidence="5">
    <location>
        <begin position="358"/>
        <end position="445"/>
    </location>
</feature>
<evidence type="ECO:0000256" key="2">
    <source>
        <dbReference type="PROSITE-ProRule" id="PRU00059"/>
    </source>
</evidence>
<keyword evidence="3" id="KW-0720">Serine protease</keyword>
<evidence type="ECO:0000259" key="6">
    <source>
        <dbReference type="PROSITE" id="PS50240"/>
    </source>
</evidence>
<evidence type="ECO:0000256" key="3">
    <source>
        <dbReference type="RuleBase" id="RU363034"/>
    </source>
</evidence>
<dbReference type="PROSITE" id="PS01180">
    <property type="entry name" value="CUB"/>
    <property type="match status" value="3"/>
</dbReference>
<dbReference type="SMART" id="SM00409">
    <property type="entry name" value="IG"/>
    <property type="match status" value="2"/>
</dbReference>
<dbReference type="SUPFAM" id="SSF50494">
    <property type="entry name" value="Trypsin-like serine proteases"/>
    <property type="match status" value="1"/>
</dbReference>
<dbReference type="CDD" id="cd00041">
    <property type="entry name" value="CUB"/>
    <property type="match status" value="3"/>
</dbReference>
<evidence type="ECO:0000313" key="9">
    <source>
        <dbReference type="Proteomes" id="UP001142055"/>
    </source>
</evidence>
<dbReference type="Gene3D" id="2.60.40.10">
    <property type="entry name" value="Immunoglobulins"/>
    <property type="match status" value="1"/>
</dbReference>
<dbReference type="Gene3D" id="2.40.10.10">
    <property type="entry name" value="Trypsin-like serine proteases"/>
    <property type="match status" value="2"/>
</dbReference>
<dbReference type="InterPro" id="IPR009003">
    <property type="entry name" value="Peptidase_S1_PA"/>
</dbReference>
<feature type="disulfide bond" evidence="2">
    <location>
        <begin position="358"/>
        <end position="385"/>
    </location>
</feature>
<dbReference type="PRINTS" id="PR00722">
    <property type="entry name" value="CHYMOTRYPSIN"/>
</dbReference>
<dbReference type="InterPro" id="IPR043504">
    <property type="entry name" value="Peptidase_S1_PA_chymotrypsin"/>
</dbReference>
<dbReference type="SMART" id="SM00020">
    <property type="entry name" value="Tryp_SPc"/>
    <property type="match status" value="1"/>
</dbReference>
<feature type="domain" description="CUB" evidence="5">
    <location>
        <begin position="577"/>
        <end position="729"/>
    </location>
</feature>
<feature type="region of interest" description="Disordered" evidence="4">
    <location>
        <begin position="127"/>
        <end position="147"/>
    </location>
</feature>
<reference evidence="8" key="1">
    <citation type="submission" date="2022-12" db="EMBL/GenBank/DDBJ databases">
        <title>Genome assemblies of Blomia tropicalis.</title>
        <authorList>
            <person name="Cui Y."/>
        </authorList>
    </citation>
    <scope>NUCLEOTIDE SEQUENCE</scope>
    <source>
        <tissue evidence="8">Adult mites</tissue>
    </source>
</reference>
<dbReference type="Pfam" id="PF00431">
    <property type="entry name" value="CUB"/>
    <property type="match status" value="2"/>
</dbReference>
<dbReference type="Proteomes" id="UP001142055">
    <property type="component" value="Chromosome 1"/>
</dbReference>
<dbReference type="InterPro" id="IPR035914">
    <property type="entry name" value="Sperma_CUB_dom_sf"/>
</dbReference>
<dbReference type="InterPro" id="IPR033116">
    <property type="entry name" value="TRYPSIN_SER"/>
</dbReference>
<dbReference type="InterPro" id="IPR001314">
    <property type="entry name" value="Peptidase_S1A"/>
</dbReference>
<feature type="compositionally biased region" description="Low complexity" evidence="4">
    <location>
        <begin position="341"/>
        <end position="355"/>
    </location>
</feature>
<feature type="domain" description="Ig-like" evidence="7">
    <location>
        <begin position="768"/>
        <end position="848"/>
    </location>
</feature>
<dbReference type="InterPro" id="IPR018114">
    <property type="entry name" value="TRYPSIN_HIS"/>
</dbReference>
<dbReference type="Gene3D" id="2.60.120.290">
    <property type="entry name" value="Spermadhesin, CUB domain"/>
    <property type="match status" value="3"/>
</dbReference>
<dbReference type="PROSITE" id="PS50240">
    <property type="entry name" value="TRYPSIN_DOM"/>
    <property type="match status" value="1"/>
</dbReference>
<feature type="domain" description="CUB" evidence="5">
    <location>
        <begin position="449"/>
        <end position="565"/>
    </location>
</feature>
<evidence type="ECO:0000256" key="4">
    <source>
        <dbReference type="SAM" id="MobiDB-lite"/>
    </source>
</evidence>
<dbReference type="EMBL" id="JAPWDV010000001">
    <property type="protein sequence ID" value="KAJ6221918.1"/>
    <property type="molecule type" value="Genomic_DNA"/>
</dbReference>
<sequence length="1229" mass="139384">MNGIGMMPTKRLIVVRRITTGNVTANVNVNTFVPGNEQVTDLKVDGKRLSKQLWHLPLWWWKNKKKKLNNQGEVSLTTVNNNQVQGNKPYDESIIELIKSKLNHHRQSQSEYNVEPNPIIKIDSEFAPQTSSWSSPGEPAPNEPESTLPVESNIYLEEYEKKLLPNLRKIPITTTTTTTTTTSTTEAPTTIVPKPLRSRTNIIATRSTLNSDEARERLKKIFLNYLAEKAAVANQRNSISDSLPSNGFNLNQDRRNNNQPVEPTITTSPKVTLQRRPIQKNHIQLQQPKSNPRPTFERRIDSRSESEPETIVPRNLSSSSQRIAQLFHELNRDNSRGQQFPGSSSSSMEPASTSPIRCGDTVLITSNYELSSPNFPEKYPPNMDCRWDILLAEDRQTKKLIDKTKRYCGSYVNEEVSIGSNQTTISFHSDNTNEMYGFHMRVIAEWADCISSIHVSNWTYVSSPKFPQSYDDSKNCWTLVTAEPDHRLLVEFEVLRLEPDSKCSLDYIEIFDSNIADVERSLGRFCTFPENSSLSLYSTGKNLLFHFESDNFLALLGYKAKVTALRQDVDIQGYTSCKWSADWQNMTIASPFYPKRYPVGTQCETSISAFLPDERIIIFFDWIDLVDETLERRMPTIKSDQSRSQMYKFNCSSDRLEIFESVNDTKPSNVLCGQRSQPLKYVSKGRSIRLVFKSEQGLVDKESQNRQRSQSQDITETSTPGFRARFTFVSSKTVPKKNSIESLPNNSKFESESVPINNNNSLSTIAEPKLIRRPLNASVMLGSSHILYCEFDRPLRSPNSIIWFKGDREIHDGVSPDGSSLLIRQFRPSLVGRYICVYGDSSTDAWLTMKEESEQCRSSSVLFRERPKDQYTSEGEFVMLHCSVVLSDAVVEDSGFYYCMVRLTTNRTSNIDGDDDDQCVIASAARVEINQRLDVSQFCGRSFIQRNGDPNRMQMADVGKIIGGTEAEPGEFPWMVMFWDEKRHVFCGGALLNERWVVTAAHCFTDIIDESTVFVKLGKYDQTATEATEITTKIQHVIKHPHFSNETFDNDIALVKLQQHITFTDYIAPICLSSSSDEVEAMNSFFFDTQSDTIVRNSGSTITSTTVDSDTKFGYVAGWGRLKENGPLPRYLHKIRLPIVDDGRCLRSTAFKVTENMFCAGYGKEIVGDACKGDSGGPFAVQFGDRWSLLGIVSWGEGCGRPEKFGYYTKVNNYGNWIRRLTRTSTTYI</sequence>
<feature type="compositionally biased region" description="Polar residues" evidence="4">
    <location>
        <begin position="238"/>
        <end position="271"/>
    </location>
</feature>
<dbReference type="CDD" id="cd00190">
    <property type="entry name" value="Tryp_SPc"/>
    <property type="match status" value="1"/>
</dbReference>
<organism evidence="8 9">
    <name type="scientific">Blomia tropicalis</name>
    <name type="common">Mite</name>
    <dbReference type="NCBI Taxonomy" id="40697"/>
    <lineage>
        <taxon>Eukaryota</taxon>
        <taxon>Metazoa</taxon>
        <taxon>Ecdysozoa</taxon>
        <taxon>Arthropoda</taxon>
        <taxon>Chelicerata</taxon>
        <taxon>Arachnida</taxon>
        <taxon>Acari</taxon>
        <taxon>Acariformes</taxon>
        <taxon>Sarcoptiformes</taxon>
        <taxon>Astigmata</taxon>
        <taxon>Glycyphagoidea</taxon>
        <taxon>Echimyopodidae</taxon>
        <taxon>Blomia</taxon>
    </lineage>
</organism>
<dbReference type="Pfam" id="PF00089">
    <property type="entry name" value="Trypsin"/>
    <property type="match status" value="2"/>
</dbReference>
<evidence type="ECO:0000259" key="7">
    <source>
        <dbReference type="PROSITE" id="PS50835"/>
    </source>
</evidence>
<dbReference type="SUPFAM" id="SSF48726">
    <property type="entry name" value="Immunoglobulin"/>
    <property type="match status" value="1"/>
</dbReference>
<dbReference type="InterPro" id="IPR003599">
    <property type="entry name" value="Ig_sub"/>
</dbReference>
<dbReference type="AlphaFoldDB" id="A0A9Q0RN07"/>
<feature type="compositionally biased region" description="Polar residues" evidence="4">
    <location>
        <begin position="281"/>
        <end position="293"/>
    </location>
</feature>
<dbReference type="InterPro" id="IPR001254">
    <property type="entry name" value="Trypsin_dom"/>
</dbReference>
<dbReference type="PANTHER" id="PTHR24252:SF10">
    <property type="entry name" value="SERINE PROTEASE 56"/>
    <property type="match status" value="1"/>
</dbReference>
<evidence type="ECO:0000256" key="1">
    <source>
        <dbReference type="ARBA" id="ARBA00023157"/>
    </source>
</evidence>
<dbReference type="PANTHER" id="PTHR24252">
    <property type="entry name" value="ACROSIN-RELATED"/>
    <property type="match status" value="1"/>
</dbReference>
<dbReference type="GO" id="GO:0004252">
    <property type="term" value="F:serine-type endopeptidase activity"/>
    <property type="evidence" value="ECO:0007669"/>
    <property type="project" value="InterPro"/>
</dbReference>
<gene>
    <name evidence="8" type="ORF">RDWZM_000463</name>
</gene>
<dbReference type="InterPro" id="IPR013783">
    <property type="entry name" value="Ig-like_fold"/>
</dbReference>
<keyword evidence="3" id="KW-0645">Protease</keyword>
<keyword evidence="3" id="KW-0378">Hydrolase</keyword>
<name>A0A9Q0RN07_BLOTA</name>
<comment type="caution">
    <text evidence="8">The sequence shown here is derived from an EMBL/GenBank/DDBJ whole genome shotgun (WGS) entry which is preliminary data.</text>
</comment>
<keyword evidence="9" id="KW-1185">Reference proteome</keyword>
<dbReference type="InterPro" id="IPR000859">
    <property type="entry name" value="CUB_dom"/>
</dbReference>
<dbReference type="PROSITE" id="PS50835">
    <property type="entry name" value="IG_LIKE"/>
    <property type="match status" value="1"/>
</dbReference>
<dbReference type="PROSITE" id="PS00134">
    <property type="entry name" value="TRYPSIN_HIS"/>
    <property type="match status" value="1"/>
</dbReference>
<dbReference type="SMART" id="SM00042">
    <property type="entry name" value="CUB"/>
    <property type="match status" value="3"/>
</dbReference>
<protein>
    <submittedName>
        <fullName evidence="8">Uncharacterized protein</fullName>
    </submittedName>
</protein>
<feature type="region of interest" description="Disordered" evidence="4">
    <location>
        <begin position="332"/>
        <end position="356"/>
    </location>
</feature>
<feature type="region of interest" description="Disordered" evidence="4">
    <location>
        <begin position="238"/>
        <end position="318"/>
    </location>
</feature>
<evidence type="ECO:0000259" key="5">
    <source>
        <dbReference type="PROSITE" id="PS01180"/>
    </source>
</evidence>
<dbReference type="GO" id="GO:0006508">
    <property type="term" value="P:proteolysis"/>
    <property type="evidence" value="ECO:0007669"/>
    <property type="project" value="UniProtKB-KW"/>
</dbReference>
<dbReference type="InterPro" id="IPR007110">
    <property type="entry name" value="Ig-like_dom"/>
</dbReference>
<comment type="caution">
    <text evidence="2">Lacks conserved residue(s) required for the propagation of feature annotation.</text>
</comment>
<proteinExistence type="predicted"/>
<dbReference type="SUPFAM" id="SSF49854">
    <property type="entry name" value="Spermadhesin, CUB domain"/>
    <property type="match status" value="3"/>
</dbReference>
<feature type="compositionally biased region" description="Basic and acidic residues" evidence="4">
    <location>
        <begin position="295"/>
        <end position="306"/>
    </location>
</feature>